<keyword evidence="11" id="KW-1185">Reference proteome</keyword>
<name>A0ABT9QGT4_9ACTN</name>
<sequence length="93" mass="10557">MKTADPRSRPRVVQLRCDPAYGSHPRAAAACAALIPAQGDPARVRARQEFCTRQYDPVRATATGVWNRRPIRYTQTFVNPCMMRNETGPVFYF</sequence>
<evidence type="ECO:0000313" key="11">
    <source>
        <dbReference type="Proteomes" id="UP001225356"/>
    </source>
</evidence>
<comment type="subcellular location">
    <subcellularLocation>
        <location evidence="1">Secreted</location>
    </subcellularLocation>
</comment>
<dbReference type="InterPro" id="IPR000691">
    <property type="entry name" value="Prot_inh_I16_SSI"/>
</dbReference>
<evidence type="ECO:0000256" key="1">
    <source>
        <dbReference type="ARBA" id="ARBA00004613"/>
    </source>
</evidence>
<evidence type="ECO:0000256" key="5">
    <source>
        <dbReference type="ARBA" id="ARBA00022690"/>
    </source>
</evidence>
<keyword evidence="7" id="KW-1015">Disulfide bond</keyword>
<feature type="domain" description="Subtilisin inhibitor" evidence="9">
    <location>
        <begin position="7"/>
        <end position="79"/>
    </location>
</feature>
<comment type="caution">
    <text evidence="10">The sequence shown here is derived from an EMBL/GenBank/DDBJ whole genome shotgun (WGS) entry which is preliminary data.</text>
</comment>
<comment type="similarity">
    <text evidence="2 8">Belongs to the protease inhibitor I16 (SSI) family.</text>
</comment>
<dbReference type="Gene3D" id="3.30.350.10">
    <property type="entry name" value="Subtilisin inhibitor-like"/>
    <property type="match status" value="1"/>
</dbReference>
<evidence type="ECO:0000313" key="10">
    <source>
        <dbReference type="EMBL" id="MDP9845902.1"/>
    </source>
</evidence>
<evidence type="ECO:0000256" key="8">
    <source>
        <dbReference type="RuleBase" id="RU003471"/>
    </source>
</evidence>
<evidence type="ECO:0000256" key="2">
    <source>
        <dbReference type="ARBA" id="ARBA00010472"/>
    </source>
</evidence>
<protein>
    <recommendedName>
        <fullName evidence="9">Subtilisin inhibitor domain-containing protein</fullName>
    </recommendedName>
</protein>
<proteinExistence type="inferred from homology"/>
<evidence type="ECO:0000256" key="6">
    <source>
        <dbReference type="ARBA" id="ARBA00022900"/>
    </source>
</evidence>
<dbReference type="Proteomes" id="UP001225356">
    <property type="component" value="Unassembled WGS sequence"/>
</dbReference>
<keyword evidence="6 8" id="KW-0722">Serine protease inhibitor</keyword>
<dbReference type="InterPro" id="IPR023549">
    <property type="entry name" value="Subtilisin_inhibitor"/>
</dbReference>
<dbReference type="SUPFAM" id="SSF55399">
    <property type="entry name" value="Subtilisin inhibitor"/>
    <property type="match status" value="1"/>
</dbReference>
<evidence type="ECO:0000256" key="7">
    <source>
        <dbReference type="ARBA" id="ARBA00023157"/>
    </source>
</evidence>
<gene>
    <name evidence="10" type="ORF">J2853_005113</name>
</gene>
<reference evidence="10 11" key="1">
    <citation type="submission" date="2023-07" db="EMBL/GenBank/DDBJ databases">
        <title>Sequencing the genomes of 1000 actinobacteria strains.</title>
        <authorList>
            <person name="Klenk H.-P."/>
        </authorList>
    </citation>
    <scope>NUCLEOTIDE SEQUENCE [LARGE SCALE GENOMIC DNA]</scope>
    <source>
        <strain evidence="10 11">DSM 46740</strain>
    </source>
</reference>
<dbReference type="EMBL" id="JAUSQU010000001">
    <property type="protein sequence ID" value="MDP9845902.1"/>
    <property type="molecule type" value="Genomic_DNA"/>
</dbReference>
<dbReference type="PROSITE" id="PS00999">
    <property type="entry name" value="SSI"/>
    <property type="match status" value="1"/>
</dbReference>
<dbReference type="InterPro" id="IPR020054">
    <property type="entry name" value="Prot_inh_SSI_I16_CS"/>
</dbReference>
<dbReference type="InterPro" id="IPR036819">
    <property type="entry name" value="Subtilisin_inhibitor-like_sf"/>
</dbReference>
<accession>A0ABT9QGT4</accession>
<keyword evidence="4" id="KW-0964">Secreted</keyword>
<keyword evidence="5 8" id="KW-0646">Protease inhibitor</keyword>
<dbReference type="Pfam" id="PF00720">
    <property type="entry name" value="SSI"/>
    <property type="match status" value="1"/>
</dbReference>
<evidence type="ECO:0000256" key="3">
    <source>
        <dbReference type="ARBA" id="ARBA00011738"/>
    </source>
</evidence>
<dbReference type="PRINTS" id="PR00294">
    <property type="entry name" value="SSBTLNINHBTR"/>
</dbReference>
<comment type="subunit">
    <text evidence="3">Homodimer.</text>
</comment>
<evidence type="ECO:0000256" key="4">
    <source>
        <dbReference type="ARBA" id="ARBA00022525"/>
    </source>
</evidence>
<organism evidence="10 11">
    <name type="scientific">Streptosporangium lutulentum</name>
    <dbReference type="NCBI Taxonomy" id="1461250"/>
    <lineage>
        <taxon>Bacteria</taxon>
        <taxon>Bacillati</taxon>
        <taxon>Actinomycetota</taxon>
        <taxon>Actinomycetes</taxon>
        <taxon>Streptosporangiales</taxon>
        <taxon>Streptosporangiaceae</taxon>
        <taxon>Streptosporangium</taxon>
    </lineage>
</organism>
<evidence type="ECO:0000259" key="9">
    <source>
        <dbReference type="Pfam" id="PF00720"/>
    </source>
</evidence>